<dbReference type="GO" id="GO:0019698">
    <property type="term" value="P:D-galacturonate catabolic process"/>
    <property type="evidence" value="ECO:0007669"/>
    <property type="project" value="TreeGrafter"/>
</dbReference>
<organism evidence="4 5">
    <name type="scientific">Desulfosarcina alkanivorans</name>
    <dbReference type="NCBI Taxonomy" id="571177"/>
    <lineage>
        <taxon>Bacteria</taxon>
        <taxon>Pseudomonadati</taxon>
        <taxon>Thermodesulfobacteriota</taxon>
        <taxon>Desulfobacteria</taxon>
        <taxon>Desulfobacterales</taxon>
        <taxon>Desulfosarcinaceae</taxon>
        <taxon>Desulfosarcina</taxon>
    </lineage>
</organism>
<feature type="domain" description="SAF" evidence="3">
    <location>
        <begin position="13"/>
        <end position="84"/>
    </location>
</feature>
<dbReference type="InterPro" id="IPR013974">
    <property type="entry name" value="SAF"/>
</dbReference>
<evidence type="ECO:0000256" key="2">
    <source>
        <dbReference type="ARBA" id="ARBA00023239"/>
    </source>
</evidence>
<dbReference type="EMBL" id="AP021874">
    <property type="protein sequence ID" value="BBO69061.1"/>
    <property type="molecule type" value="Genomic_DNA"/>
</dbReference>
<dbReference type="InterPro" id="IPR044144">
    <property type="entry name" value="SAF_UxaA/GarD"/>
</dbReference>
<dbReference type="InterPro" id="IPR048332">
    <property type="entry name" value="GD_AH_C"/>
</dbReference>
<dbReference type="Pfam" id="PF20629">
    <property type="entry name" value="GD_AH_C"/>
    <property type="match status" value="1"/>
</dbReference>
<dbReference type="GO" id="GO:0016829">
    <property type="term" value="F:lyase activity"/>
    <property type="evidence" value="ECO:0007669"/>
    <property type="project" value="UniProtKB-KW"/>
</dbReference>
<dbReference type="PANTHER" id="PTHR30536:SF5">
    <property type="entry name" value="ALTRONATE DEHYDRATASE"/>
    <property type="match status" value="1"/>
</dbReference>
<gene>
    <name evidence="4" type="primary">uxaA</name>
    <name evidence="4" type="ORF">DSCA_29910</name>
</gene>
<dbReference type="PANTHER" id="PTHR30536">
    <property type="entry name" value="ALTRONATE/GALACTARATE DEHYDRATASE"/>
    <property type="match status" value="1"/>
</dbReference>
<evidence type="ECO:0000313" key="4">
    <source>
        <dbReference type="EMBL" id="BBO69061.1"/>
    </source>
</evidence>
<dbReference type="Pfam" id="PF08666">
    <property type="entry name" value="SAF"/>
    <property type="match status" value="1"/>
</dbReference>
<keyword evidence="4" id="KW-0378">Hydrolase</keyword>
<proteinExistence type="inferred from homology"/>
<dbReference type="SMART" id="SM00858">
    <property type="entry name" value="SAF"/>
    <property type="match status" value="1"/>
</dbReference>
<evidence type="ECO:0000259" key="3">
    <source>
        <dbReference type="SMART" id="SM00858"/>
    </source>
</evidence>
<dbReference type="CDD" id="cd11613">
    <property type="entry name" value="SAF_AH_GD"/>
    <property type="match status" value="1"/>
</dbReference>
<dbReference type="InterPro" id="IPR007392">
    <property type="entry name" value="GD_AH_second"/>
</dbReference>
<dbReference type="AlphaFoldDB" id="A0A5K7YQ26"/>
<evidence type="ECO:0000256" key="1">
    <source>
        <dbReference type="ARBA" id="ARBA00010986"/>
    </source>
</evidence>
<dbReference type="GO" id="GO:0016787">
    <property type="term" value="F:hydrolase activity"/>
    <property type="evidence" value="ECO:0007669"/>
    <property type="project" value="UniProtKB-KW"/>
</dbReference>
<name>A0A5K7YQ26_9BACT</name>
<evidence type="ECO:0000313" key="5">
    <source>
        <dbReference type="Proteomes" id="UP000427906"/>
    </source>
</evidence>
<keyword evidence="2" id="KW-0456">Lyase</keyword>
<sequence>MHVANLIVMNPGDTVAVATRDLKKGEAAHTGDIGLTLTDEIPMGHKVALVDMAAGTDVIRYGDPIGHATRPIGKGGWVHVHNLFTNLEKEVAYTYSPVTMPAGGPPGDPPTFQGYRRRDGRVGIRNELWIIPTVFCVNGPAQQLADRINARYPAGPGFDGAFALTHANGCSQVGQDLLYTQNALAGLVHHPNAGGVLILGLGCESNCLDCFLPLVGDLDPQRVKVLNCQDVEDELADGMALLETLYAALSADRRSPCKAGELAIAVNCGGSDAFSGITANPLVGKITDRLTGFGGTVVMTEVPEMFGAEHLLMRRAENRMVFDAIVGMMNDYKAYFRRYGEEIYKSPVPGNIAGGISTLEEKSLGCTEKGGQAVVRDVIPYGGRLRKKGFNLLSGPGNDLAGITAQEAAGCVMTIFTTGCGTPAGFATPLLRLSSNSRVGRHKARWIDYDAGALMAGKTMNDAAGELFDLILRVAGGEMKTRSEACGYRQIGFLRDGVTD</sequence>
<keyword evidence="5" id="KW-1185">Reference proteome</keyword>
<dbReference type="Proteomes" id="UP000427906">
    <property type="component" value="Chromosome"/>
</dbReference>
<dbReference type="InterPro" id="IPR052172">
    <property type="entry name" value="UxaA_altronate/galactarate_dh"/>
</dbReference>
<accession>A0A5K7YQ26</accession>
<reference evidence="4 5" key="1">
    <citation type="submission" date="2019-11" db="EMBL/GenBank/DDBJ databases">
        <title>Comparative genomics of hydrocarbon-degrading Desulfosarcina strains.</title>
        <authorList>
            <person name="Watanabe M."/>
            <person name="Kojima H."/>
            <person name="Fukui M."/>
        </authorList>
    </citation>
    <scope>NUCLEOTIDE SEQUENCE [LARGE SCALE GENOMIC DNA]</scope>
    <source>
        <strain evidence="4 5">PL12</strain>
    </source>
</reference>
<dbReference type="KEGG" id="dalk:DSCA_29910"/>
<comment type="similarity">
    <text evidence="1">Belongs to the UxaA family.</text>
</comment>
<protein>
    <submittedName>
        <fullName evidence="4">Altronate hydrolase</fullName>
    </submittedName>
</protein>
<dbReference type="Gene3D" id="2.30.130.110">
    <property type="match status" value="1"/>
</dbReference>
<dbReference type="Pfam" id="PF04295">
    <property type="entry name" value="GD_AH_second"/>
    <property type="match status" value="1"/>
</dbReference>